<accession>A0A0R3X9Z8</accession>
<evidence type="ECO:0000313" key="2">
    <source>
        <dbReference type="EMBL" id="VDM35338.1"/>
    </source>
</evidence>
<name>A0A0R3X9Z8_HYDTA</name>
<keyword evidence="3" id="KW-1185">Reference proteome</keyword>
<dbReference type="Proteomes" id="UP000274429">
    <property type="component" value="Unassembled WGS sequence"/>
</dbReference>
<dbReference type="AlphaFoldDB" id="A0A0R3X9Z8"/>
<reference evidence="4" key="1">
    <citation type="submission" date="2017-02" db="UniProtKB">
        <authorList>
            <consortium name="WormBaseParasite"/>
        </authorList>
    </citation>
    <scope>IDENTIFICATION</scope>
</reference>
<evidence type="ECO:0000256" key="1">
    <source>
        <dbReference type="SAM" id="Phobius"/>
    </source>
</evidence>
<keyword evidence="1" id="KW-1133">Transmembrane helix</keyword>
<feature type="transmembrane region" description="Helical" evidence="1">
    <location>
        <begin position="153"/>
        <end position="175"/>
    </location>
</feature>
<reference evidence="2 3" key="2">
    <citation type="submission" date="2018-11" db="EMBL/GenBank/DDBJ databases">
        <authorList>
            <consortium name="Pathogen Informatics"/>
        </authorList>
    </citation>
    <scope>NUCLEOTIDE SEQUENCE [LARGE SCALE GENOMIC DNA]</scope>
</reference>
<dbReference type="InterPro" id="IPR042530">
    <property type="entry name" value="EME1/EME2_C"/>
</dbReference>
<proteinExistence type="predicted"/>
<dbReference type="Gene3D" id="1.10.150.670">
    <property type="entry name" value="Crossover junction endonuclease EME1, DNA-binding domain"/>
    <property type="match status" value="1"/>
</dbReference>
<feature type="transmembrane region" description="Helical" evidence="1">
    <location>
        <begin position="187"/>
        <end position="207"/>
    </location>
</feature>
<protein>
    <submittedName>
        <fullName evidence="4">Nucleolar protein 6</fullName>
    </submittedName>
</protein>
<dbReference type="EMBL" id="UYWX01021590">
    <property type="protein sequence ID" value="VDM35338.1"/>
    <property type="molecule type" value="Genomic_DNA"/>
</dbReference>
<dbReference type="Gene3D" id="3.40.50.10130">
    <property type="match status" value="1"/>
</dbReference>
<evidence type="ECO:0000313" key="3">
    <source>
        <dbReference type="Proteomes" id="UP000274429"/>
    </source>
</evidence>
<sequence>MPKITARKRKFDVLSSEKYCRRLVSCLFDEAFLREPQGFLAAISARINCDNPSNSKSTFAKLPDWVTNPPALVRPVPPNSHGLDGPVPFPFSITWERYTPSAETEAAVQLVAIEEPDVLVIILQNQLRSLLEHESAAHNFAAMLRSLPSRRRVSVIIFAPRWHKISIACLWPSFFYYCGAFHRSLDYLMPILLIYLLLLFLLADRFLVIRLSPTKERVFLDLLTRLQFECRLAGIQQASTVQNLAVLVGNYTKAVCQRPFKKSRLDDRHGFSFLPASATTVAGAVAAPRFPLTAACRGIGFNEGEVVRAWAHQTWLRQLATWRGMTGEVVHAVAEAFPTPRALFNAVNDVSGGSTYFVAHFKWQFPITTKKNHFLSFAFPDDNGVAKLAELPIRRGAGVLTTENRLGNAIAARIAAFFTSVDPDLLVDGAP</sequence>
<dbReference type="OrthoDB" id="343092at2759"/>
<keyword evidence="1" id="KW-0472">Membrane</keyword>
<organism evidence="4">
    <name type="scientific">Hydatigena taeniaeformis</name>
    <name type="common">Feline tapeworm</name>
    <name type="synonym">Taenia taeniaeformis</name>
    <dbReference type="NCBI Taxonomy" id="6205"/>
    <lineage>
        <taxon>Eukaryota</taxon>
        <taxon>Metazoa</taxon>
        <taxon>Spiralia</taxon>
        <taxon>Lophotrochozoa</taxon>
        <taxon>Platyhelminthes</taxon>
        <taxon>Cestoda</taxon>
        <taxon>Eucestoda</taxon>
        <taxon>Cyclophyllidea</taxon>
        <taxon>Taeniidae</taxon>
        <taxon>Hydatigera</taxon>
    </lineage>
</organism>
<dbReference type="STRING" id="6205.A0A0R3X9Z8"/>
<gene>
    <name evidence="2" type="ORF">TTAC_LOCUS10358</name>
</gene>
<evidence type="ECO:0000313" key="4">
    <source>
        <dbReference type="WBParaSite" id="TTAC_0001037501-mRNA-1"/>
    </source>
</evidence>
<dbReference type="WBParaSite" id="TTAC_0001037501-mRNA-1">
    <property type="protein sequence ID" value="TTAC_0001037501-mRNA-1"/>
    <property type="gene ID" value="TTAC_0001037501"/>
</dbReference>
<keyword evidence="1" id="KW-0812">Transmembrane</keyword>